<organism evidence="16 17">
    <name type="scientific">Leuconostoc inhae</name>
    <dbReference type="NCBI Taxonomy" id="178001"/>
    <lineage>
        <taxon>Bacteria</taxon>
        <taxon>Bacillati</taxon>
        <taxon>Bacillota</taxon>
        <taxon>Bacilli</taxon>
        <taxon>Lactobacillales</taxon>
        <taxon>Lactobacillaceae</taxon>
        <taxon>Leuconostoc</taxon>
    </lineage>
</organism>
<dbReference type="Gene3D" id="3.40.50.1820">
    <property type="entry name" value="alpha/beta hydrolase"/>
    <property type="match status" value="1"/>
</dbReference>
<evidence type="ECO:0000259" key="13">
    <source>
        <dbReference type="SMART" id="SM00939"/>
    </source>
</evidence>
<dbReference type="Proteomes" id="UP000198868">
    <property type="component" value="Unassembled WGS sequence"/>
</dbReference>
<evidence type="ECO:0000256" key="5">
    <source>
        <dbReference type="ARBA" id="ARBA00012463"/>
    </source>
</evidence>
<evidence type="ECO:0000256" key="1">
    <source>
        <dbReference type="ARBA" id="ARBA00000123"/>
    </source>
</evidence>
<comment type="caution">
    <text evidence="16">The sequence shown here is derived from an EMBL/GenBank/DDBJ whole genome shotgun (WGS) entry which is preliminary data.</text>
</comment>
<evidence type="ECO:0000313" key="17">
    <source>
        <dbReference type="Proteomes" id="UP000198868"/>
    </source>
</evidence>
<dbReference type="GO" id="GO:0004177">
    <property type="term" value="F:aminopeptidase activity"/>
    <property type="evidence" value="ECO:0007669"/>
    <property type="project" value="UniProtKB-KW"/>
</dbReference>
<dbReference type="Gene3D" id="1.10.246.70">
    <property type="match status" value="1"/>
</dbReference>
<keyword evidence="7" id="KW-0031">Aminopeptidase</keyword>
<evidence type="ECO:0000256" key="11">
    <source>
        <dbReference type="ARBA" id="ARBA00030045"/>
    </source>
</evidence>
<dbReference type="InterPro" id="IPR015251">
    <property type="entry name" value="PepX_N_dom"/>
</dbReference>
<reference evidence="17 18" key="1">
    <citation type="submission" date="2015-12" db="EMBL/GenBank/DDBJ databases">
        <authorList>
            <person name="Andreevskaya M."/>
        </authorList>
    </citation>
    <scope>NUCLEOTIDE SEQUENCE [LARGE SCALE GENOMIC DNA]</scope>
    <source>
        <strain evidence="15 18">KSL4-2</strain>
        <strain evidence="16 17">PL111</strain>
    </source>
</reference>
<dbReference type="InterPro" id="IPR000383">
    <property type="entry name" value="Xaa-Pro-like_dom"/>
</dbReference>
<dbReference type="InterPro" id="IPR029058">
    <property type="entry name" value="AB_hydrolase_fold"/>
</dbReference>
<dbReference type="NCBIfam" id="NF003781">
    <property type="entry name" value="PRK05371.1-2"/>
    <property type="match status" value="1"/>
</dbReference>
<protein>
    <recommendedName>
        <fullName evidence="6">Xaa-Pro dipeptidyl-peptidase</fullName>
        <ecNumber evidence="5">3.4.14.11</ecNumber>
    </recommendedName>
    <alternativeName>
        <fullName evidence="12">X-Pro dipeptidyl-peptidase</fullName>
    </alternativeName>
    <alternativeName>
        <fullName evidence="11">X-prolyl-dipeptidyl aminopeptidase</fullName>
    </alternativeName>
</protein>
<evidence type="ECO:0000259" key="14">
    <source>
        <dbReference type="SMART" id="SM00940"/>
    </source>
</evidence>
<keyword evidence="10" id="KW-0720">Serine protease</keyword>
<evidence type="ECO:0000313" key="15">
    <source>
        <dbReference type="EMBL" id="CUW10960.1"/>
    </source>
</evidence>
<proteinExistence type="inferred from homology"/>
<dbReference type="InterPro" id="IPR036313">
    <property type="entry name" value="PepX_N_dom_sf"/>
</dbReference>
<feature type="domain" description="Xaa-Pro dipeptidyl-peptidase C-terminal" evidence="13">
    <location>
        <begin position="538"/>
        <end position="793"/>
    </location>
</feature>
<dbReference type="Gene3D" id="2.60.120.260">
    <property type="entry name" value="Galactose-binding domain-like"/>
    <property type="match status" value="1"/>
</dbReference>
<comment type="catalytic activity">
    <reaction evidence="1">
        <text>Hydrolyzes Xaa-Pro-|- bonds to release unblocked, N-terminal dipeptides from substrates including Ala-Pro-|-p-nitroanilide and (sequentially) Tyr-Pro-|-Phe-Pro-|-Gly-Pro-|-Ile.</text>
        <dbReference type="EC" id="3.4.14.11"/>
    </reaction>
</comment>
<evidence type="ECO:0000313" key="18">
    <source>
        <dbReference type="Proteomes" id="UP000199047"/>
    </source>
</evidence>
<evidence type="ECO:0000256" key="2">
    <source>
        <dbReference type="ARBA" id="ARBA00003997"/>
    </source>
</evidence>
<dbReference type="Pfam" id="PF08530">
    <property type="entry name" value="PepX_C"/>
    <property type="match status" value="1"/>
</dbReference>
<dbReference type="PRINTS" id="PR00923">
    <property type="entry name" value="LACTOPTASE"/>
</dbReference>
<evidence type="ECO:0000256" key="7">
    <source>
        <dbReference type="ARBA" id="ARBA00022438"/>
    </source>
</evidence>
<dbReference type="InterPro" id="IPR008252">
    <property type="entry name" value="Pept_S15_Xpro"/>
</dbReference>
<dbReference type="AlphaFoldDB" id="A0AAN2QWR2"/>
<dbReference type="Pfam" id="PF02129">
    <property type="entry name" value="Peptidase_S15"/>
    <property type="match status" value="1"/>
</dbReference>
<dbReference type="InterPro" id="IPR013736">
    <property type="entry name" value="Xaa-Pro_dipept_C"/>
</dbReference>
<dbReference type="InterPro" id="IPR008979">
    <property type="entry name" value="Galactose-bd-like_sf"/>
</dbReference>
<evidence type="ECO:0000256" key="8">
    <source>
        <dbReference type="ARBA" id="ARBA00022670"/>
    </source>
</evidence>
<keyword evidence="8" id="KW-0645">Protease</keyword>
<dbReference type="EMBL" id="FBTB01000011">
    <property type="protein sequence ID" value="CUW10960.1"/>
    <property type="molecule type" value="Genomic_DNA"/>
</dbReference>
<evidence type="ECO:0000256" key="6">
    <source>
        <dbReference type="ARBA" id="ARBA00014682"/>
    </source>
</evidence>
<dbReference type="EC" id="3.4.14.11" evidence="5"/>
<comment type="function">
    <text evidence="2">Removes N-terminal dipeptides sequentially from polypeptides having unsubstituted N-termini provided that the penultimate residue is proline.</text>
</comment>
<gene>
    <name evidence="15" type="ORF">KSL4_1173</name>
    <name evidence="16" type="ORF">PL111_0811</name>
</gene>
<dbReference type="SMART" id="SM00939">
    <property type="entry name" value="PepX_C"/>
    <property type="match status" value="1"/>
</dbReference>
<accession>A0AAN2QWR2</accession>
<dbReference type="SUPFAM" id="SSF49785">
    <property type="entry name" value="Galactose-binding domain-like"/>
    <property type="match status" value="1"/>
</dbReference>
<name>A0AAN2QWR2_9LACO</name>
<dbReference type="SUPFAM" id="SSF53474">
    <property type="entry name" value="alpha/beta-Hydrolases"/>
    <property type="match status" value="1"/>
</dbReference>
<dbReference type="EMBL" id="FBTU01000028">
    <property type="protein sequence ID" value="CUW20193.1"/>
    <property type="molecule type" value="Genomic_DNA"/>
</dbReference>
<dbReference type="SUPFAM" id="SSF81761">
    <property type="entry name" value="X-Prolyl dipeptidyl aminopeptidase PepX, N-terminal domain"/>
    <property type="match status" value="1"/>
</dbReference>
<sequence length="796" mass="90484">MRIIIERHVKMTNIQQFGKKIVDKATEISELSTIGFYDETWEKADILNHLIRQALPEYHSHAIEDNWLTDHLATLELTILDFLRSQQPLTIPIFYTIAAQLLGFDDELQATNFDGRQVFKNTGLATTDVSDIYHAWYVLLNTHTKNGLMFVDELASHGYFKATNQRILFNGKSLVTYDTTDLIQETVWVETSVDSDNDGQLDLVQVDIQRPRSLEKLPVLFTASPYYQGMMVKENDAKIHDVNQPLTYKTPTQVSDMPTSHHDLKDSQTILPRAIAGVTTTATKTFTDLAGRAWDLNNYFLSRGFAVAYAAGIGTRHSDGMQDTGSPEQVESMKNVVEWLAGNRVAFTDRTSQIAISADWANHKIAMTGRSYLGTLATAVATTGVEGLKTIISEAAISDWYQYYRDNGLVIAPGGFPGEDMDVLAELVYSRMQDSADWSRTQESWHAYQNNTKQFQDRQNGNYDGYWDARNYLNQAKNIKVDIISVHGLNDWNVKPRQIYRLWQTLQGQGHQHKLILHQGQHININNNRSLDFADQINLWFSDKLLDLDINATAILPTVTWQDNTQAQTWHKLNGWGISANEKTYYLAANQLTIAPAGGEGSFTDYLPEVLFKKYTTNFNHWRDQTLQKVPELAHTQQHFRSDLIAKTQVINGESILHLRVKSSQNIGMVSAMLIDYGEDDYIKPHPTNQNVMVDRGVNFAKVALQEFELQNANHKMITIGHINLQNRTSSWQNDALVANEYVSITLKLQPTLYTLRAGHRLGLIIYATDFEMTIRGNQDITYTIDYENSQLTLPQ</sequence>
<evidence type="ECO:0000256" key="9">
    <source>
        <dbReference type="ARBA" id="ARBA00022801"/>
    </source>
</evidence>
<keyword evidence="18" id="KW-1185">Reference proteome</keyword>
<dbReference type="SMART" id="SM00940">
    <property type="entry name" value="PepX_N"/>
    <property type="match status" value="1"/>
</dbReference>
<evidence type="ECO:0000256" key="10">
    <source>
        <dbReference type="ARBA" id="ARBA00022825"/>
    </source>
</evidence>
<keyword evidence="9 16" id="KW-0378">Hydrolase</keyword>
<evidence type="ECO:0000256" key="12">
    <source>
        <dbReference type="ARBA" id="ARBA00031951"/>
    </source>
</evidence>
<dbReference type="GO" id="GO:0006508">
    <property type="term" value="P:proteolysis"/>
    <property type="evidence" value="ECO:0007669"/>
    <property type="project" value="UniProtKB-KW"/>
</dbReference>
<evidence type="ECO:0000256" key="4">
    <source>
        <dbReference type="ARBA" id="ARBA00011738"/>
    </source>
</evidence>
<dbReference type="Pfam" id="PF09168">
    <property type="entry name" value="PepX_N"/>
    <property type="match status" value="1"/>
</dbReference>
<dbReference type="GO" id="GO:0008236">
    <property type="term" value="F:serine-type peptidase activity"/>
    <property type="evidence" value="ECO:0007669"/>
    <property type="project" value="UniProtKB-KW"/>
</dbReference>
<comment type="similarity">
    <text evidence="3">Belongs to the peptidase S15 family.</text>
</comment>
<evidence type="ECO:0000256" key="3">
    <source>
        <dbReference type="ARBA" id="ARBA00010819"/>
    </source>
</evidence>
<dbReference type="GO" id="GO:0008239">
    <property type="term" value="F:dipeptidyl-peptidase activity"/>
    <property type="evidence" value="ECO:0007669"/>
    <property type="project" value="UniProtKB-EC"/>
</dbReference>
<comment type="subunit">
    <text evidence="4">Homodimer.</text>
</comment>
<dbReference type="Proteomes" id="UP000199047">
    <property type="component" value="Unassembled WGS sequence"/>
</dbReference>
<evidence type="ECO:0000313" key="16">
    <source>
        <dbReference type="EMBL" id="CUW20193.1"/>
    </source>
</evidence>
<feature type="domain" description="X-Prolyl dipeptidyl aminopeptidase PepX N-terminal" evidence="14">
    <location>
        <begin position="11"/>
        <end position="159"/>
    </location>
</feature>